<dbReference type="Proteomes" id="UP001242288">
    <property type="component" value="Unassembled WGS sequence"/>
</dbReference>
<dbReference type="EMBL" id="JAPKHW010000035">
    <property type="protein sequence ID" value="MCX4149972.1"/>
    <property type="molecule type" value="Genomic_DNA"/>
</dbReference>
<name>A0AAP5BJS3_9BURK</name>
<evidence type="ECO:0000313" key="7">
    <source>
        <dbReference type="Proteomes" id="UP001209412"/>
    </source>
</evidence>
<reference evidence="6" key="1">
    <citation type="submission" date="2022-06" db="EMBL/GenBank/DDBJ databases">
        <title>PHB producers.</title>
        <authorList>
            <person name="Besaury L."/>
        </authorList>
    </citation>
    <scope>NUCLEOTIDE SEQUENCE</scope>
    <source>
        <strain evidence="6 7">SEWS6</strain>
    </source>
</reference>
<dbReference type="GO" id="GO:0006574">
    <property type="term" value="P:L-valine catabolic process"/>
    <property type="evidence" value="ECO:0007669"/>
    <property type="project" value="TreeGrafter"/>
</dbReference>
<dbReference type="InterPro" id="IPR029045">
    <property type="entry name" value="ClpP/crotonase-like_dom_sf"/>
</dbReference>
<evidence type="ECO:0000313" key="6">
    <source>
        <dbReference type="EMBL" id="MDQ6411790.1"/>
    </source>
</evidence>
<dbReference type="PANTHER" id="PTHR43176:SF3">
    <property type="entry name" value="3-HYDROXYISOBUTYRYL-COA HYDROLASE, MITOCHONDRIAL"/>
    <property type="match status" value="1"/>
</dbReference>
<dbReference type="GO" id="GO:0003860">
    <property type="term" value="F:3-hydroxyisobutyryl-CoA hydrolase activity"/>
    <property type="evidence" value="ECO:0007669"/>
    <property type="project" value="UniProtKB-EC"/>
</dbReference>
<organism evidence="6 8">
    <name type="scientific">Paraburkholderia madseniana</name>
    <dbReference type="NCBI Taxonomy" id="2599607"/>
    <lineage>
        <taxon>Bacteria</taxon>
        <taxon>Pseudomonadati</taxon>
        <taxon>Pseudomonadota</taxon>
        <taxon>Betaproteobacteria</taxon>
        <taxon>Burkholderiales</taxon>
        <taxon>Burkholderiaceae</taxon>
        <taxon>Paraburkholderia</taxon>
    </lineage>
</organism>
<evidence type="ECO:0000256" key="2">
    <source>
        <dbReference type="ARBA" id="ARBA00011915"/>
    </source>
</evidence>
<evidence type="ECO:0000256" key="1">
    <source>
        <dbReference type="ARBA" id="ARBA00001709"/>
    </source>
</evidence>
<dbReference type="GO" id="GO:0005829">
    <property type="term" value="C:cytosol"/>
    <property type="evidence" value="ECO:0007669"/>
    <property type="project" value="TreeGrafter"/>
</dbReference>
<dbReference type="Pfam" id="PF16113">
    <property type="entry name" value="ECH_2"/>
    <property type="match status" value="1"/>
</dbReference>
<comment type="catalytic activity">
    <reaction evidence="1">
        <text>3-hydroxy-2-methylpropanoyl-CoA + H2O = 3-hydroxy-2-methylpropanoate + CoA + H(+)</text>
        <dbReference type="Rhea" id="RHEA:20888"/>
        <dbReference type="ChEBI" id="CHEBI:11805"/>
        <dbReference type="ChEBI" id="CHEBI:15377"/>
        <dbReference type="ChEBI" id="CHEBI:15378"/>
        <dbReference type="ChEBI" id="CHEBI:57287"/>
        <dbReference type="ChEBI" id="CHEBI:57340"/>
        <dbReference type="EC" id="3.1.2.4"/>
    </reaction>
</comment>
<evidence type="ECO:0000256" key="3">
    <source>
        <dbReference type="ARBA" id="ARBA00022801"/>
    </source>
</evidence>
<gene>
    <name evidence="6" type="ORF">NIE36_32070</name>
    <name evidence="5" type="ORF">OSB80_32135</name>
</gene>
<dbReference type="NCBIfam" id="NF004127">
    <property type="entry name" value="PRK05617.1"/>
    <property type="match status" value="1"/>
</dbReference>
<proteinExistence type="predicted"/>
<dbReference type="AlphaFoldDB" id="A0AAP5BJS3"/>
<feature type="domain" description="Enoyl-CoA hydratase/isomerase" evidence="4">
    <location>
        <begin position="20"/>
        <end position="356"/>
    </location>
</feature>
<dbReference type="CDD" id="cd06558">
    <property type="entry name" value="crotonase-like"/>
    <property type="match status" value="1"/>
</dbReference>
<evidence type="ECO:0000259" key="4">
    <source>
        <dbReference type="Pfam" id="PF16113"/>
    </source>
</evidence>
<keyword evidence="7" id="KW-1185">Reference proteome</keyword>
<comment type="caution">
    <text evidence="6">The sequence shown here is derived from an EMBL/GenBank/DDBJ whole genome shotgun (WGS) entry which is preliminary data.</text>
</comment>
<protein>
    <recommendedName>
        <fullName evidence="2">3-hydroxyisobutyryl-CoA hydrolase</fullName>
        <ecNumber evidence="2">3.1.2.4</ecNumber>
    </recommendedName>
</protein>
<evidence type="ECO:0000313" key="8">
    <source>
        <dbReference type="Proteomes" id="UP001242288"/>
    </source>
</evidence>
<dbReference type="PANTHER" id="PTHR43176">
    <property type="entry name" value="3-HYDROXYISOBUTYRYL-COA HYDROLASE-RELATED"/>
    <property type="match status" value="1"/>
</dbReference>
<dbReference type="EMBL" id="JAMXWF010000035">
    <property type="protein sequence ID" value="MDQ6411790.1"/>
    <property type="molecule type" value="Genomic_DNA"/>
</dbReference>
<evidence type="ECO:0000313" key="5">
    <source>
        <dbReference type="EMBL" id="MCX4149972.1"/>
    </source>
</evidence>
<dbReference type="RefSeq" id="WP_266260766.1">
    <property type="nucleotide sequence ID" value="NZ_JAMXWF010000035.1"/>
</dbReference>
<dbReference type="Proteomes" id="UP001209412">
    <property type="component" value="Unassembled WGS sequence"/>
</dbReference>
<keyword evidence="3" id="KW-0378">Hydrolase</keyword>
<dbReference type="InterPro" id="IPR045004">
    <property type="entry name" value="ECH_dom"/>
</dbReference>
<dbReference type="EC" id="3.1.2.4" evidence="2"/>
<dbReference type="Gene3D" id="3.90.226.10">
    <property type="entry name" value="2-enoyl-CoA Hydratase, Chain A, domain 1"/>
    <property type="match status" value="1"/>
</dbReference>
<accession>A0AAP5BJS3</accession>
<sequence length="372" mass="40612">MMDSQVNFSTLHTASGRVFKLATLNVPSRLNPLSLEMIDLLAPQLAAWAQDEQVVGVILNASGEKAFCAGGDVLDLYRSIRSTRSGEVPVRAASFFEREYRLNHHIHRYPKPILCWGHGAVMGGGIGLMVGASHRVVTPTSRLAMPEIRIGLFPDVGGSWFLPRLPGKAGLFLALTGAQLNSSDACFLGMADYALPEGRLSTVLDQIVAEAWQGEPESDSARLSHLLEKYVEIDMPQSTMALHLARIDKVIGRDTISDIAPRLAALARDEDACLAQAGVNFVKGSPTSAVVAFEMQRRCRHLSLGEVFQLEYQAAVGCATHPDLVEGIRALLVDKDRHPRWQASSLDEVTFDQIEAQLAPRFRGQHPLADLT</sequence>
<dbReference type="SUPFAM" id="SSF52096">
    <property type="entry name" value="ClpP/crotonase"/>
    <property type="match status" value="1"/>
</dbReference>
<dbReference type="InterPro" id="IPR032259">
    <property type="entry name" value="HIBYL-CoA-H"/>
</dbReference>